<proteinExistence type="predicted"/>
<dbReference type="EMBL" id="ATFE01000008">
    <property type="protein sequence ID" value="EPF28984.1"/>
    <property type="molecule type" value="Genomic_DNA"/>
</dbReference>
<evidence type="ECO:0000313" key="2">
    <source>
        <dbReference type="Proteomes" id="UP000014634"/>
    </source>
</evidence>
<dbReference type="AlphaFoldDB" id="A0AA87TF14"/>
<comment type="caution">
    <text evidence="1">The sequence shown here is derived from an EMBL/GenBank/DDBJ whole genome shotgun (WGS) entry which is preliminary data.</text>
</comment>
<name>A0AA87TF14_TREMD</name>
<dbReference type="RefSeq" id="WP_016523179.1">
    <property type="nucleotide sequence ID" value="NZ_KE332517.1"/>
</dbReference>
<accession>A0AA87TF14</accession>
<sequence length="127" mass="14386">MKKVIRSDWGIRHLIVVLCLFFCLFSCTRHTTLDSIILPSDSAVNDADRFAVIVETYISLKDSPGANGIIVNHARRKEIYEVTGTQFVSKDSESELWVHLTDGWLQRSFVELYPSRAKAETAAARLK</sequence>
<protein>
    <submittedName>
        <fullName evidence="1">Uncharacterized protein</fullName>
    </submittedName>
</protein>
<organism evidence="1 2">
    <name type="scientific">Treponema medium ATCC 700293</name>
    <dbReference type="NCBI Taxonomy" id="1125700"/>
    <lineage>
        <taxon>Bacteria</taxon>
        <taxon>Pseudomonadati</taxon>
        <taxon>Spirochaetota</taxon>
        <taxon>Spirochaetia</taxon>
        <taxon>Spirochaetales</taxon>
        <taxon>Treponemataceae</taxon>
        <taxon>Treponema</taxon>
    </lineage>
</organism>
<reference evidence="1 2" key="1">
    <citation type="submission" date="2013-04" db="EMBL/GenBank/DDBJ databases">
        <title>The Genome Sequence of Treponema medium ATCC 700293.</title>
        <authorList>
            <consortium name="The Broad Institute Genomics Platform"/>
            <person name="Earl A."/>
            <person name="Ward D."/>
            <person name="Feldgarden M."/>
            <person name="Gevers D."/>
            <person name="Leonetti C."/>
            <person name="Blanton J.M."/>
            <person name="Dewhirst F.E."/>
            <person name="Izard J."/>
            <person name="Walker B."/>
            <person name="Young S."/>
            <person name="Zeng Q."/>
            <person name="Gargeya S."/>
            <person name="Fitzgerald M."/>
            <person name="Haas B."/>
            <person name="Abouelleil A."/>
            <person name="Allen A.W."/>
            <person name="Alvarado L."/>
            <person name="Arachchi H.M."/>
            <person name="Berlin A.M."/>
            <person name="Chapman S.B."/>
            <person name="Gainer-Dewar J."/>
            <person name="Goldberg J."/>
            <person name="Griggs A."/>
            <person name="Gujja S."/>
            <person name="Hansen M."/>
            <person name="Howarth C."/>
            <person name="Imamovic A."/>
            <person name="Ireland A."/>
            <person name="Larimer J."/>
            <person name="McCowan C."/>
            <person name="Murphy C."/>
            <person name="Pearson M."/>
            <person name="Poon T.W."/>
            <person name="Priest M."/>
            <person name="Roberts A."/>
            <person name="Saif S."/>
            <person name="Shea T."/>
            <person name="Sisk P."/>
            <person name="Sykes S."/>
            <person name="Wortman J."/>
            <person name="Nusbaum C."/>
            <person name="Birren B."/>
        </authorList>
    </citation>
    <scope>NUCLEOTIDE SEQUENCE [LARGE SCALE GENOMIC DNA]</scope>
    <source>
        <strain evidence="1 2">ATCC 700293</strain>
    </source>
</reference>
<dbReference type="Proteomes" id="UP000014634">
    <property type="component" value="Unassembled WGS sequence"/>
</dbReference>
<gene>
    <name evidence="1" type="ORF">HMPREF9195_01227</name>
</gene>
<evidence type="ECO:0000313" key="1">
    <source>
        <dbReference type="EMBL" id="EPF28984.1"/>
    </source>
</evidence>